<dbReference type="STRING" id="293613.A1E_01085"/>
<dbReference type="HOGENOM" id="CLU_2976403_0_0_5"/>
<dbReference type="AlphaFoldDB" id="A8EXS9"/>
<dbReference type="KEGG" id="rcm:A1E_01085"/>
<reference evidence="2" key="1">
    <citation type="submission" date="2007-09" db="EMBL/GenBank/DDBJ databases">
        <title>Complete genome sequence of Rickettsia canadensis.</title>
        <authorList>
            <person name="Madan A."/>
            <person name="Fahey J."/>
            <person name="Helton E."/>
            <person name="Ketteman M."/>
            <person name="Madan A."/>
            <person name="Rodrigues S."/>
            <person name="Sanchez A."/>
            <person name="Whiting M."/>
            <person name="Dasch G."/>
            <person name="Eremeeva M."/>
        </authorList>
    </citation>
    <scope>NUCLEOTIDE SEQUENCE [LARGE SCALE GENOMIC DNA]</scope>
    <source>
        <strain evidence="2">McKiel</strain>
    </source>
</reference>
<proteinExistence type="predicted"/>
<organism evidence="1 2">
    <name type="scientific">Rickettsia canadensis (strain McKiel)</name>
    <dbReference type="NCBI Taxonomy" id="293613"/>
    <lineage>
        <taxon>Bacteria</taxon>
        <taxon>Pseudomonadati</taxon>
        <taxon>Pseudomonadota</taxon>
        <taxon>Alphaproteobacteria</taxon>
        <taxon>Rickettsiales</taxon>
        <taxon>Rickettsiaceae</taxon>
        <taxon>Rickettsieae</taxon>
        <taxon>Rickettsia</taxon>
        <taxon>belli group</taxon>
    </lineage>
</organism>
<evidence type="ECO:0000313" key="1">
    <source>
        <dbReference type="EMBL" id="ABV73162.1"/>
    </source>
</evidence>
<protein>
    <submittedName>
        <fullName evidence="1">Uncharacterized protein</fullName>
    </submittedName>
</protein>
<sequence>MIIDSTSTDLPIARVSGINLPMAGLVSSETTNTNLTNYTDIGAVILVHKMQLLAWHVC</sequence>
<gene>
    <name evidence="1" type="ordered locus">A1E_01085</name>
</gene>
<evidence type="ECO:0000313" key="2">
    <source>
        <dbReference type="Proteomes" id="UP000007056"/>
    </source>
</evidence>
<dbReference type="RefSeq" id="WP_012148363.1">
    <property type="nucleotide sequence ID" value="NC_009879.1"/>
</dbReference>
<name>A8EXS9_RICCK</name>
<accession>A8EXS9</accession>
<dbReference type="EMBL" id="CP000409">
    <property type="protein sequence ID" value="ABV73162.1"/>
    <property type="molecule type" value="Genomic_DNA"/>
</dbReference>
<dbReference type="Proteomes" id="UP000007056">
    <property type="component" value="Chromosome"/>
</dbReference>